<sequence length="164" mass="18602">MGMGLLGFLLAVVWAFYPYRSVVAFHQVDRQGSNAYMPITDNENFKLKFTHSVHLSDVIEEYEVKNGKLYPVQMIYEDTAIGMPSNADEGETFEAKDGKYYISNLQGSHESINLSVGKVRADHTIIYKKQSYLLKDIVGAGSVIRIEPDRVSNWELMRGETLDE</sequence>
<dbReference type="EMBL" id="BMEL01000001">
    <property type="protein sequence ID" value="GGF16468.1"/>
    <property type="molecule type" value="Genomic_DNA"/>
</dbReference>
<name>A0A917B3M1_HALAA</name>
<reference evidence="1" key="1">
    <citation type="journal article" date="2014" name="Int. J. Syst. Evol. Microbiol.">
        <title>Complete genome sequence of Corynebacterium casei LMG S-19264T (=DSM 44701T), isolated from a smear-ripened cheese.</title>
        <authorList>
            <consortium name="US DOE Joint Genome Institute (JGI-PGF)"/>
            <person name="Walter F."/>
            <person name="Albersmeier A."/>
            <person name="Kalinowski J."/>
            <person name="Ruckert C."/>
        </authorList>
    </citation>
    <scope>NUCLEOTIDE SEQUENCE</scope>
    <source>
        <strain evidence="1">CGMCC 1.12153</strain>
    </source>
</reference>
<dbReference type="Pfam" id="PF08905">
    <property type="entry name" value="DUF1850"/>
    <property type="match status" value="1"/>
</dbReference>
<accession>A0A917B3M1</accession>
<gene>
    <name evidence="1" type="ORF">GCM10010954_13840</name>
</gene>
<dbReference type="InterPro" id="IPR015001">
    <property type="entry name" value="DUF1850"/>
</dbReference>
<keyword evidence="2" id="KW-1185">Reference proteome</keyword>
<reference evidence="1" key="2">
    <citation type="submission" date="2020-09" db="EMBL/GenBank/DDBJ databases">
        <authorList>
            <person name="Sun Q."/>
            <person name="Zhou Y."/>
        </authorList>
    </citation>
    <scope>NUCLEOTIDE SEQUENCE</scope>
    <source>
        <strain evidence="1">CGMCC 1.12153</strain>
    </source>
</reference>
<protein>
    <recommendedName>
        <fullName evidence="3">RocC</fullName>
    </recommendedName>
</protein>
<dbReference type="Proteomes" id="UP000660110">
    <property type="component" value="Unassembled WGS sequence"/>
</dbReference>
<proteinExistence type="predicted"/>
<comment type="caution">
    <text evidence="1">The sequence shown here is derived from an EMBL/GenBank/DDBJ whole genome shotgun (WGS) entry which is preliminary data.</text>
</comment>
<organism evidence="1 2">
    <name type="scientific">Halobacillus andaensis</name>
    <dbReference type="NCBI Taxonomy" id="1176239"/>
    <lineage>
        <taxon>Bacteria</taxon>
        <taxon>Bacillati</taxon>
        <taxon>Bacillota</taxon>
        <taxon>Bacilli</taxon>
        <taxon>Bacillales</taxon>
        <taxon>Bacillaceae</taxon>
        <taxon>Halobacillus</taxon>
    </lineage>
</organism>
<evidence type="ECO:0008006" key="3">
    <source>
        <dbReference type="Google" id="ProtNLM"/>
    </source>
</evidence>
<dbReference type="AlphaFoldDB" id="A0A917B3M1"/>
<evidence type="ECO:0000313" key="1">
    <source>
        <dbReference type="EMBL" id="GGF16468.1"/>
    </source>
</evidence>
<evidence type="ECO:0000313" key="2">
    <source>
        <dbReference type="Proteomes" id="UP000660110"/>
    </source>
</evidence>